<evidence type="ECO:0000313" key="2">
    <source>
        <dbReference type="EMBL" id="UOO90768.1"/>
    </source>
</evidence>
<dbReference type="Gene3D" id="3.10.310.10">
    <property type="entry name" value="Diaminopimelate Epimerase, Chain A, domain 1"/>
    <property type="match status" value="2"/>
</dbReference>
<dbReference type="Proteomes" id="UP000832011">
    <property type="component" value="Chromosome"/>
</dbReference>
<accession>A0ABY4E8K1</accession>
<evidence type="ECO:0000256" key="1">
    <source>
        <dbReference type="ARBA" id="ARBA00008270"/>
    </source>
</evidence>
<evidence type="ECO:0000313" key="3">
    <source>
        <dbReference type="Proteomes" id="UP000832011"/>
    </source>
</evidence>
<dbReference type="InterPro" id="IPR003719">
    <property type="entry name" value="Phenazine_PhzF-like"/>
</dbReference>
<sequence>MSLPTELHDYAYVLVNVFAPSHFAGNPLAVFPHADGLSDADMQAIAIQMNLAETVFAFKSEEAVAKLRIFTPDYELPFAGHPVIGAARVLDQLKRLPAEFSVQTEAGMTQLQRDKMRYTFTREQGVCSDVDSAEVAELLAALGLDELSISSAPAWVNTGSEQLLLEVSQTEVLGSIKPDAAKLSAWFAKQGKRAAVYLWHEKNRYVRVRFFSAVGNALTEDIGTGSACANLGGWCLAHGLSDVEWLIQQGDYLRRPNRLHLRTSAAGLIYVGGETIVVGHGSLSVPQAIKETESC</sequence>
<dbReference type="EMBL" id="CP091511">
    <property type="protein sequence ID" value="UOO90768.1"/>
    <property type="molecule type" value="Genomic_DNA"/>
</dbReference>
<dbReference type="NCBIfam" id="TIGR00654">
    <property type="entry name" value="PhzF_family"/>
    <property type="match status" value="1"/>
</dbReference>
<comment type="similarity">
    <text evidence="1">Belongs to the PhzF family.</text>
</comment>
<dbReference type="RefSeq" id="WP_082625496.1">
    <property type="nucleotide sequence ID" value="NZ_CABKVG010000005.1"/>
</dbReference>
<dbReference type="Pfam" id="PF02567">
    <property type="entry name" value="PhzC-PhzF"/>
    <property type="match status" value="1"/>
</dbReference>
<reference evidence="2 3" key="1">
    <citation type="journal article" date="2022" name="Res Sq">
        <title>Evolution of multicellular longitudinally dividing oral cavity symbionts (Neisseriaceae).</title>
        <authorList>
            <person name="Nyongesa S."/>
            <person name="Weber P."/>
            <person name="Bernet E."/>
            <person name="Pullido F."/>
            <person name="Nieckarz M."/>
            <person name="Delaby M."/>
            <person name="Nieves C."/>
            <person name="Viehboeck T."/>
            <person name="Krause N."/>
            <person name="Rivera-Millot A."/>
            <person name="Nakamura A."/>
            <person name="Vischer N."/>
            <person name="VanNieuwenhze M."/>
            <person name="Brun Y."/>
            <person name="Cava F."/>
            <person name="Bulgheresi S."/>
            <person name="Veyrier F."/>
        </authorList>
    </citation>
    <scope>NUCLEOTIDE SEQUENCE [LARGE SCALE GENOMIC DNA]</scope>
    <source>
        <strain evidence="2 3">SN4</strain>
    </source>
</reference>
<organism evidence="2 3">
    <name type="scientific">Vitreoscilla massiliensis</name>
    <dbReference type="NCBI Taxonomy" id="1689272"/>
    <lineage>
        <taxon>Bacteria</taxon>
        <taxon>Pseudomonadati</taxon>
        <taxon>Pseudomonadota</taxon>
        <taxon>Betaproteobacteria</taxon>
        <taxon>Neisseriales</taxon>
        <taxon>Neisseriaceae</taxon>
        <taxon>Vitreoscilla</taxon>
    </lineage>
</organism>
<proteinExistence type="inferred from homology"/>
<dbReference type="SUPFAM" id="SSF54506">
    <property type="entry name" value="Diaminopimelate epimerase-like"/>
    <property type="match status" value="1"/>
</dbReference>
<gene>
    <name evidence="2" type="ORF">LVJ82_07315</name>
</gene>
<dbReference type="PIRSF" id="PIRSF016184">
    <property type="entry name" value="PhzC_PhzF"/>
    <property type="match status" value="1"/>
</dbReference>
<protein>
    <submittedName>
        <fullName evidence="2">PhzF family phenazine biosynthesis protein</fullName>
    </submittedName>
</protein>
<dbReference type="PANTHER" id="PTHR13774:SF32">
    <property type="entry name" value="ANTISENSE-ENHANCING SEQUENCE 1"/>
    <property type="match status" value="1"/>
</dbReference>
<name>A0ABY4E8K1_9NEIS</name>
<keyword evidence="3" id="KW-1185">Reference proteome</keyword>
<dbReference type="PANTHER" id="PTHR13774">
    <property type="entry name" value="PHENAZINE BIOSYNTHESIS PROTEIN"/>
    <property type="match status" value="1"/>
</dbReference>